<dbReference type="STRING" id="1802115.A2756_02205"/>
<evidence type="ECO:0000313" key="4">
    <source>
        <dbReference type="Proteomes" id="UP000177785"/>
    </source>
</evidence>
<gene>
    <name evidence="3" type="ORF">A2756_02205</name>
</gene>
<sequence length="96" mass="10337">MEETTQSHSSSWLAYAIIALLVGGGAGFWFGQEIGREAGYARAEAEILENAALVERARAADNADTATQNPLAEVKTNPLEGVKTNPFEDVKLNPFE</sequence>
<comment type="caution">
    <text evidence="3">The sequence shown here is derived from an EMBL/GenBank/DDBJ whole genome shotgun (WGS) entry which is preliminary data.</text>
</comment>
<feature type="compositionally biased region" description="Basic and acidic residues" evidence="1">
    <location>
        <begin position="86"/>
        <end position="96"/>
    </location>
</feature>
<dbReference type="Proteomes" id="UP000177785">
    <property type="component" value="Unassembled WGS sequence"/>
</dbReference>
<feature type="transmembrane region" description="Helical" evidence="2">
    <location>
        <begin position="12"/>
        <end position="30"/>
    </location>
</feature>
<proteinExistence type="predicted"/>
<keyword evidence="2" id="KW-0472">Membrane</keyword>
<feature type="region of interest" description="Disordered" evidence="1">
    <location>
        <begin position="62"/>
        <end position="96"/>
    </location>
</feature>
<name>A0A1G2G745_9BACT</name>
<accession>A0A1G2G745</accession>
<dbReference type="EMBL" id="MHNL01000005">
    <property type="protein sequence ID" value="OGZ45698.1"/>
    <property type="molecule type" value="Genomic_DNA"/>
</dbReference>
<keyword evidence="2" id="KW-1133">Transmembrane helix</keyword>
<evidence type="ECO:0000256" key="2">
    <source>
        <dbReference type="SAM" id="Phobius"/>
    </source>
</evidence>
<dbReference type="AlphaFoldDB" id="A0A1G2G745"/>
<keyword evidence="2" id="KW-0812">Transmembrane</keyword>
<reference evidence="3 4" key="1">
    <citation type="journal article" date="2016" name="Nat. Commun.">
        <title>Thousands of microbial genomes shed light on interconnected biogeochemical processes in an aquifer system.</title>
        <authorList>
            <person name="Anantharaman K."/>
            <person name="Brown C.T."/>
            <person name="Hug L.A."/>
            <person name="Sharon I."/>
            <person name="Castelle C.J."/>
            <person name="Probst A.J."/>
            <person name="Thomas B.C."/>
            <person name="Singh A."/>
            <person name="Wilkins M.J."/>
            <person name="Karaoz U."/>
            <person name="Brodie E.L."/>
            <person name="Williams K.H."/>
            <person name="Hubbard S.S."/>
            <person name="Banfield J.F."/>
        </authorList>
    </citation>
    <scope>NUCLEOTIDE SEQUENCE [LARGE SCALE GENOMIC DNA]</scope>
</reference>
<organism evidence="3 4">
    <name type="scientific">Candidatus Ryanbacteria bacterium RIFCSPHIGHO2_01_FULL_48_27</name>
    <dbReference type="NCBI Taxonomy" id="1802115"/>
    <lineage>
        <taxon>Bacteria</taxon>
        <taxon>Candidatus Ryaniibacteriota</taxon>
    </lineage>
</organism>
<evidence type="ECO:0000256" key="1">
    <source>
        <dbReference type="SAM" id="MobiDB-lite"/>
    </source>
</evidence>
<evidence type="ECO:0000313" key="3">
    <source>
        <dbReference type="EMBL" id="OGZ45698.1"/>
    </source>
</evidence>
<protein>
    <submittedName>
        <fullName evidence="3">Uncharacterized protein</fullName>
    </submittedName>
</protein>